<dbReference type="Pfam" id="PF04392">
    <property type="entry name" value="ABC_sub_bind"/>
    <property type="match status" value="1"/>
</dbReference>
<reference evidence="2 3" key="1">
    <citation type="journal article" date="2014" name="BMC Genomics">
        <title>A genomic perspective on a new bacterial genus and species from the Alcaligenaceae family, Basilea psittacipulmonis.</title>
        <authorList>
            <person name="Whiteson K.L."/>
            <person name="Hernandez D."/>
            <person name="Lazarevic V."/>
            <person name="Gaia N."/>
            <person name="Farinelli L."/>
            <person name="Francois P."/>
            <person name="Pilo P."/>
            <person name="Frey J."/>
            <person name="Schrenzel J."/>
        </authorList>
    </citation>
    <scope>NUCLEOTIDE SEQUENCE [LARGE SCALE GENOMIC DNA]</scope>
    <source>
        <strain evidence="2 3">DSM 24701</strain>
    </source>
</reference>
<protein>
    <submittedName>
        <fullName evidence="2">ABC transporter substrate-binding protein</fullName>
    </submittedName>
</protein>
<dbReference type="Proteomes" id="UP000028945">
    <property type="component" value="Chromosome"/>
</dbReference>
<dbReference type="KEGG" id="bpsi:IX83_05330"/>
<keyword evidence="3" id="KW-1185">Reference proteome</keyword>
<sequence length="322" mass="34360">MLLKRSLLLLTGLLSLSLIHPVAQAKEANVKVAAIVQHPALDAARDGVKDKLAEHGYVEGKNLKWEYQNAQGNTSIAVQIARQFVGGKPDVIVAIATPMAQAAASSTKNIPIVFAAVSNPVAAGLVKDWETPGKNITGVSDKLEIEQQIALIKEILPSIQTLGVVYNPGEANSVAAIKTLEEVLPKHNIKLVTAAAPRTVDVQSAARSLIGKIDMFYTTTDNNVVAAYESMAKVANEAKIPLVASDTPSVERGAVASLGVNYYHIGLQAGEMVYRILQGEKPANIPIETDKHPELHINLKAAQEQGITLPQSLIDRASKVLQ</sequence>
<evidence type="ECO:0000256" key="1">
    <source>
        <dbReference type="SAM" id="SignalP"/>
    </source>
</evidence>
<dbReference type="InterPro" id="IPR007487">
    <property type="entry name" value="ABC_transpt-TYRBP-like"/>
</dbReference>
<dbReference type="InterPro" id="IPR028082">
    <property type="entry name" value="Peripla_BP_I"/>
</dbReference>
<dbReference type="RefSeq" id="WP_038499913.1">
    <property type="nucleotide sequence ID" value="NZ_AFWK01000008.1"/>
</dbReference>
<dbReference type="PANTHER" id="PTHR35271">
    <property type="entry name" value="ABC TRANSPORTER, SUBSTRATE-BINDING LIPOPROTEIN-RELATED"/>
    <property type="match status" value="1"/>
</dbReference>
<evidence type="ECO:0000313" key="3">
    <source>
        <dbReference type="Proteomes" id="UP000028945"/>
    </source>
</evidence>
<dbReference type="EMBL" id="CP009238">
    <property type="protein sequence ID" value="AIL32812.1"/>
    <property type="molecule type" value="Genomic_DNA"/>
</dbReference>
<accession>A0A077DH75</accession>
<dbReference type="CDD" id="cd06325">
    <property type="entry name" value="PBP1_ABC_unchar_transporter"/>
    <property type="match status" value="1"/>
</dbReference>
<dbReference type="OrthoDB" id="9776955at2"/>
<dbReference type="SUPFAM" id="SSF53822">
    <property type="entry name" value="Periplasmic binding protein-like I"/>
    <property type="match status" value="1"/>
</dbReference>
<dbReference type="Gene3D" id="3.40.50.2300">
    <property type="match status" value="2"/>
</dbReference>
<dbReference type="HOGENOM" id="CLU_058196_1_0_4"/>
<proteinExistence type="predicted"/>
<dbReference type="PANTHER" id="PTHR35271:SF1">
    <property type="entry name" value="ABC TRANSPORTER, SUBSTRATE-BINDING LIPOPROTEIN"/>
    <property type="match status" value="1"/>
</dbReference>
<dbReference type="eggNOG" id="COG2984">
    <property type="taxonomic scope" value="Bacteria"/>
</dbReference>
<dbReference type="AlphaFoldDB" id="A0A077DH75"/>
<keyword evidence="1" id="KW-0732">Signal</keyword>
<evidence type="ECO:0000313" key="2">
    <source>
        <dbReference type="EMBL" id="AIL32812.1"/>
    </source>
</evidence>
<name>A0A077DH75_9BURK</name>
<organism evidence="2 3">
    <name type="scientific">Basilea psittacipulmonis DSM 24701</name>
    <dbReference type="NCBI Taxonomy" id="1072685"/>
    <lineage>
        <taxon>Bacteria</taxon>
        <taxon>Pseudomonadati</taxon>
        <taxon>Pseudomonadota</taxon>
        <taxon>Betaproteobacteria</taxon>
        <taxon>Burkholderiales</taxon>
        <taxon>Alcaligenaceae</taxon>
        <taxon>Basilea</taxon>
    </lineage>
</organism>
<gene>
    <name evidence="2" type="ORF">IX83_05330</name>
</gene>
<feature type="signal peptide" evidence="1">
    <location>
        <begin position="1"/>
        <end position="25"/>
    </location>
</feature>
<feature type="chain" id="PRO_5001717889" evidence="1">
    <location>
        <begin position="26"/>
        <end position="322"/>
    </location>
</feature>
<dbReference type="STRING" id="1072685.IX83_05330"/>